<dbReference type="InterPro" id="IPR040591">
    <property type="entry name" value="RqcP2_RBD"/>
</dbReference>
<sequence length="259" mass="29590">MNTDALLQGRFKDLANKAYQKNIYTFTNFLSASDLDIFYSILPDINHVPYQIFGGREGCDRVMIRFGSEDMTGYELPFPITILQITPLLDKFSDELTHRDVLGSLMNLGIEREMTGDIVMKESSRSGKRNTAYVFCVSSIANYITDNLTRIKHTNVRCIICPDDDLPDIVPTLEDFQCIAASERIDAAIASITKLSRSQTVALFREKKVFLNNRILENNSYNLKPEDTLSIRGYGKFIYKGCGHETRKGRIYLTFERYV</sequence>
<evidence type="ECO:0000313" key="4">
    <source>
        <dbReference type="Proteomes" id="UP000615234"/>
    </source>
</evidence>
<dbReference type="AlphaFoldDB" id="A0A8I0AM47"/>
<protein>
    <recommendedName>
        <fullName evidence="2">RNA-binding S4 domain-containing protein</fullName>
    </recommendedName>
</protein>
<dbReference type="SMART" id="SM00363">
    <property type="entry name" value="S4"/>
    <property type="match status" value="1"/>
</dbReference>
<dbReference type="Pfam" id="PF17774">
    <property type="entry name" value="YlmH_RBD"/>
    <property type="match status" value="1"/>
</dbReference>
<comment type="caution">
    <text evidence="3">The sequence shown here is derived from an EMBL/GenBank/DDBJ whole genome shotgun (WGS) entry which is preliminary data.</text>
</comment>
<dbReference type="InterPro" id="IPR036986">
    <property type="entry name" value="S4_RNA-bd_sf"/>
</dbReference>
<evidence type="ECO:0000256" key="1">
    <source>
        <dbReference type="PROSITE-ProRule" id="PRU00182"/>
    </source>
</evidence>
<evidence type="ECO:0000259" key="2">
    <source>
        <dbReference type="SMART" id="SM00363"/>
    </source>
</evidence>
<reference evidence="3 4" key="1">
    <citation type="submission" date="2020-08" db="EMBL/GenBank/DDBJ databases">
        <title>Genome public.</title>
        <authorList>
            <person name="Liu C."/>
            <person name="Sun Q."/>
        </authorList>
    </citation>
    <scope>NUCLEOTIDE SEQUENCE [LARGE SCALE GENOMIC DNA]</scope>
    <source>
        <strain evidence="3 4">NSJ-10</strain>
    </source>
</reference>
<dbReference type="Gene3D" id="3.10.290.10">
    <property type="entry name" value="RNA-binding S4 domain"/>
    <property type="match status" value="1"/>
</dbReference>
<keyword evidence="1" id="KW-0694">RNA-binding</keyword>
<dbReference type="RefSeq" id="WP_117808082.1">
    <property type="nucleotide sequence ID" value="NZ_JACOOX010000001.1"/>
</dbReference>
<dbReference type="EMBL" id="JACOOX010000001">
    <property type="protein sequence ID" value="MBC5661327.1"/>
    <property type="molecule type" value="Genomic_DNA"/>
</dbReference>
<accession>A0A8I0AM47</accession>
<dbReference type="GO" id="GO:0003723">
    <property type="term" value="F:RNA binding"/>
    <property type="evidence" value="ECO:0007669"/>
    <property type="project" value="UniProtKB-KW"/>
</dbReference>
<name>A0A8I0AM47_9FIRM</name>
<dbReference type="InterPro" id="IPR002942">
    <property type="entry name" value="S4_RNA-bd"/>
</dbReference>
<feature type="domain" description="RNA-binding S4" evidence="2">
    <location>
        <begin position="183"/>
        <end position="243"/>
    </location>
</feature>
<dbReference type="PROSITE" id="PS50889">
    <property type="entry name" value="S4"/>
    <property type="match status" value="1"/>
</dbReference>
<gene>
    <name evidence="3" type="ORF">H8S09_00210</name>
</gene>
<dbReference type="Proteomes" id="UP000615234">
    <property type="component" value="Unassembled WGS sequence"/>
</dbReference>
<organism evidence="3 4">
    <name type="scientific">Coprococcus hominis</name>
    <name type="common">ex Liu et al. 2022</name>
    <dbReference type="NCBI Taxonomy" id="2763039"/>
    <lineage>
        <taxon>Bacteria</taxon>
        <taxon>Bacillati</taxon>
        <taxon>Bacillota</taxon>
        <taxon>Clostridia</taxon>
        <taxon>Lachnospirales</taxon>
        <taxon>Lachnospiraceae</taxon>
        <taxon>Coprococcus</taxon>
    </lineage>
</organism>
<dbReference type="Gene3D" id="3.30.70.330">
    <property type="match status" value="1"/>
</dbReference>
<dbReference type="SUPFAM" id="SSF55174">
    <property type="entry name" value="Alpha-L RNA-binding motif"/>
    <property type="match status" value="1"/>
</dbReference>
<evidence type="ECO:0000313" key="3">
    <source>
        <dbReference type="EMBL" id="MBC5661327.1"/>
    </source>
</evidence>
<proteinExistence type="predicted"/>
<dbReference type="InterPro" id="IPR012677">
    <property type="entry name" value="Nucleotide-bd_a/b_plait_sf"/>
</dbReference>
<keyword evidence="4" id="KW-1185">Reference proteome</keyword>